<evidence type="ECO:0000256" key="9">
    <source>
        <dbReference type="PROSITE-ProRule" id="PRU10141"/>
    </source>
</evidence>
<evidence type="ECO:0000313" key="11">
    <source>
        <dbReference type="EMBL" id="KAF4977314.1"/>
    </source>
</evidence>
<organism evidence="11 12">
    <name type="scientific">Fusarium zealandicum</name>
    <dbReference type="NCBI Taxonomy" id="1053134"/>
    <lineage>
        <taxon>Eukaryota</taxon>
        <taxon>Fungi</taxon>
        <taxon>Dikarya</taxon>
        <taxon>Ascomycota</taxon>
        <taxon>Pezizomycotina</taxon>
        <taxon>Sordariomycetes</taxon>
        <taxon>Hypocreomycetidae</taxon>
        <taxon>Hypocreales</taxon>
        <taxon>Nectriaceae</taxon>
        <taxon>Fusarium</taxon>
        <taxon>Fusarium staphyleae species complex</taxon>
    </lineage>
</organism>
<evidence type="ECO:0000256" key="4">
    <source>
        <dbReference type="ARBA" id="ARBA00022741"/>
    </source>
</evidence>
<evidence type="ECO:0000256" key="1">
    <source>
        <dbReference type="ARBA" id="ARBA00012513"/>
    </source>
</evidence>
<evidence type="ECO:0000256" key="8">
    <source>
        <dbReference type="ARBA" id="ARBA00048679"/>
    </source>
</evidence>
<evidence type="ECO:0000256" key="6">
    <source>
        <dbReference type="ARBA" id="ARBA00022840"/>
    </source>
</evidence>
<dbReference type="PANTHER" id="PTHR47634:SF9">
    <property type="entry name" value="PROTEIN KINASE DOMAIN-CONTAINING PROTEIN-RELATED"/>
    <property type="match status" value="1"/>
</dbReference>
<evidence type="ECO:0000313" key="12">
    <source>
        <dbReference type="Proteomes" id="UP000635477"/>
    </source>
</evidence>
<dbReference type="AlphaFoldDB" id="A0A8H4XK60"/>
<comment type="catalytic activity">
    <reaction evidence="7">
        <text>L-threonyl-[protein] + ATP = O-phospho-L-threonyl-[protein] + ADP + H(+)</text>
        <dbReference type="Rhea" id="RHEA:46608"/>
        <dbReference type="Rhea" id="RHEA-COMP:11060"/>
        <dbReference type="Rhea" id="RHEA-COMP:11605"/>
        <dbReference type="ChEBI" id="CHEBI:15378"/>
        <dbReference type="ChEBI" id="CHEBI:30013"/>
        <dbReference type="ChEBI" id="CHEBI:30616"/>
        <dbReference type="ChEBI" id="CHEBI:61977"/>
        <dbReference type="ChEBI" id="CHEBI:456216"/>
        <dbReference type="EC" id="2.7.11.1"/>
    </reaction>
</comment>
<evidence type="ECO:0000256" key="2">
    <source>
        <dbReference type="ARBA" id="ARBA00022527"/>
    </source>
</evidence>
<dbReference type="OrthoDB" id="5979581at2759"/>
<name>A0A8H4XK60_9HYPO</name>
<dbReference type="Gene3D" id="3.30.200.20">
    <property type="entry name" value="Phosphorylase Kinase, domain 1"/>
    <property type="match status" value="1"/>
</dbReference>
<accession>A0A8H4XK60</accession>
<keyword evidence="4 9" id="KW-0547">Nucleotide-binding</keyword>
<dbReference type="Pfam" id="PF00069">
    <property type="entry name" value="Pkinase"/>
    <property type="match status" value="2"/>
</dbReference>
<reference evidence="11" key="1">
    <citation type="journal article" date="2020" name="BMC Genomics">
        <title>Correction to: Identification and distribution of gene clusters required for synthesis of sphingolipid metabolism inhibitors in diverse species of the filamentous fungus Fusarium.</title>
        <authorList>
            <person name="Kim H.S."/>
            <person name="Lohmar J.M."/>
            <person name="Busman M."/>
            <person name="Brown D.W."/>
            <person name="Naumann T.A."/>
            <person name="Divon H.H."/>
            <person name="Lysoe E."/>
            <person name="Uhlig S."/>
            <person name="Proctor R.H."/>
        </authorList>
    </citation>
    <scope>NUCLEOTIDE SEQUENCE</scope>
    <source>
        <strain evidence="11">NRRL 22465</strain>
    </source>
</reference>
<dbReference type="PANTHER" id="PTHR47634">
    <property type="entry name" value="PROTEIN KINASE DOMAIN-CONTAINING PROTEIN-RELATED"/>
    <property type="match status" value="1"/>
</dbReference>
<dbReference type="GO" id="GO:0005524">
    <property type="term" value="F:ATP binding"/>
    <property type="evidence" value="ECO:0007669"/>
    <property type="project" value="UniProtKB-UniRule"/>
</dbReference>
<proteinExistence type="predicted"/>
<evidence type="ECO:0000259" key="10">
    <source>
        <dbReference type="PROSITE" id="PS50011"/>
    </source>
</evidence>
<feature type="binding site" evidence="9">
    <location>
        <position position="77"/>
    </location>
    <ligand>
        <name>ATP</name>
        <dbReference type="ChEBI" id="CHEBI:30616"/>
    </ligand>
</feature>
<dbReference type="InterPro" id="IPR011009">
    <property type="entry name" value="Kinase-like_dom_sf"/>
</dbReference>
<sequence>MAPSNDITEIMKMGFVFNHIEDVEMLERYRPGGFHPVAIGDSFCNGRYQVIHKLGFGGHSTVWLARDTSRQCYAALKICMAEAAKDNEFKVMQLLSTSSMEGKSLFRPVQDRFEITGPNGTHLCLVNDPEMMTLKDAKEPSISGFFQLPVARALAAQAVQAVDHLHRNGVVHGDLHVGNVLLPLPELVGHLTPSQIYQQYGEPWKIPITRLDCEPLSDNVPQEAVMPIWLGKPSEDVKMNEARIILHDFGESYMPSVETRRHSNAPLSYRPPEGHFPNCGEPFSYSTDIWSLGCLIWEILGQCPIFNSFFASADRVLDDHVNLLGKLPPDWWSIWEARDQYWLEDGDTIRFAATRHPDHEVWSWERRLELCIQEGRREKQLELLVEEEKEDFLAMMKTMVVLEPTKRASSGDILKSRWMKRWALPELDGLA</sequence>
<keyword evidence="6 9" id="KW-0067">ATP-binding</keyword>
<dbReference type="SMART" id="SM00220">
    <property type="entry name" value="S_TKc"/>
    <property type="match status" value="1"/>
</dbReference>
<dbReference type="GO" id="GO:0050684">
    <property type="term" value="P:regulation of mRNA processing"/>
    <property type="evidence" value="ECO:0007669"/>
    <property type="project" value="TreeGrafter"/>
</dbReference>
<protein>
    <recommendedName>
        <fullName evidence="1">non-specific serine/threonine protein kinase</fullName>
        <ecNumber evidence="1">2.7.11.1</ecNumber>
    </recommendedName>
</protein>
<keyword evidence="3" id="KW-0808">Transferase</keyword>
<dbReference type="EC" id="2.7.11.1" evidence="1"/>
<keyword evidence="5" id="KW-0418">Kinase</keyword>
<dbReference type="GO" id="GO:0004674">
    <property type="term" value="F:protein serine/threonine kinase activity"/>
    <property type="evidence" value="ECO:0007669"/>
    <property type="project" value="UniProtKB-KW"/>
</dbReference>
<dbReference type="InterPro" id="IPR000719">
    <property type="entry name" value="Prot_kinase_dom"/>
</dbReference>
<dbReference type="PROSITE" id="PS00107">
    <property type="entry name" value="PROTEIN_KINASE_ATP"/>
    <property type="match status" value="1"/>
</dbReference>
<evidence type="ECO:0000256" key="7">
    <source>
        <dbReference type="ARBA" id="ARBA00047899"/>
    </source>
</evidence>
<evidence type="ECO:0000256" key="5">
    <source>
        <dbReference type="ARBA" id="ARBA00022777"/>
    </source>
</evidence>
<evidence type="ECO:0000256" key="3">
    <source>
        <dbReference type="ARBA" id="ARBA00022679"/>
    </source>
</evidence>
<dbReference type="EMBL" id="JABEYC010000447">
    <property type="protein sequence ID" value="KAF4977314.1"/>
    <property type="molecule type" value="Genomic_DNA"/>
</dbReference>
<feature type="domain" description="Protein kinase" evidence="10">
    <location>
        <begin position="48"/>
        <end position="419"/>
    </location>
</feature>
<keyword evidence="12" id="KW-1185">Reference proteome</keyword>
<keyword evidence="2" id="KW-0723">Serine/threonine-protein kinase</keyword>
<dbReference type="GO" id="GO:0000245">
    <property type="term" value="P:spliceosomal complex assembly"/>
    <property type="evidence" value="ECO:0007669"/>
    <property type="project" value="TreeGrafter"/>
</dbReference>
<dbReference type="PROSITE" id="PS50011">
    <property type="entry name" value="PROTEIN_KINASE_DOM"/>
    <property type="match status" value="1"/>
</dbReference>
<dbReference type="InterPro" id="IPR051334">
    <property type="entry name" value="SRPK"/>
</dbReference>
<comment type="catalytic activity">
    <reaction evidence="8">
        <text>L-seryl-[protein] + ATP = O-phospho-L-seryl-[protein] + ADP + H(+)</text>
        <dbReference type="Rhea" id="RHEA:17989"/>
        <dbReference type="Rhea" id="RHEA-COMP:9863"/>
        <dbReference type="Rhea" id="RHEA-COMP:11604"/>
        <dbReference type="ChEBI" id="CHEBI:15378"/>
        <dbReference type="ChEBI" id="CHEBI:29999"/>
        <dbReference type="ChEBI" id="CHEBI:30616"/>
        <dbReference type="ChEBI" id="CHEBI:83421"/>
        <dbReference type="ChEBI" id="CHEBI:456216"/>
        <dbReference type="EC" id="2.7.11.1"/>
    </reaction>
</comment>
<dbReference type="Gene3D" id="1.10.510.10">
    <property type="entry name" value="Transferase(Phosphotransferase) domain 1"/>
    <property type="match status" value="1"/>
</dbReference>
<dbReference type="Proteomes" id="UP000635477">
    <property type="component" value="Unassembled WGS sequence"/>
</dbReference>
<gene>
    <name evidence="11" type="ORF">FZEAL_6137</name>
</gene>
<reference evidence="11" key="2">
    <citation type="submission" date="2020-05" db="EMBL/GenBank/DDBJ databases">
        <authorList>
            <person name="Kim H.-S."/>
            <person name="Proctor R.H."/>
            <person name="Brown D.W."/>
        </authorList>
    </citation>
    <scope>NUCLEOTIDE SEQUENCE</scope>
    <source>
        <strain evidence="11">NRRL 22465</strain>
    </source>
</reference>
<dbReference type="SUPFAM" id="SSF56112">
    <property type="entry name" value="Protein kinase-like (PK-like)"/>
    <property type="match status" value="1"/>
</dbReference>
<dbReference type="InterPro" id="IPR017441">
    <property type="entry name" value="Protein_kinase_ATP_BS"/>
</dbReference>
<comment type="caution">
    <text evidence="11">The sequence shown here is derived from an EMBL/GenBank/DDBJ whole genome shotgun (WGS) entry which is preliminary data.</text>
</comment>